<evidence type="ECO:0000256" key="5">
    <source>
        <dbReference type="ARBA" id="ARBA00023242"/>
    </source>
</evidence>
<reference evidence="8 9" key="1">
    <citation type="journal article" date="2023" name="BMC Biotechnol.">
        <title>Vitis rotundifolia cv Carlos genome sequencing.</title>
        <authorList>
            <person name="Huff M."/>
            <person name="Hulse-Kemp A."/>
            <person name="Scheffler B."/>
            <person name="Youngblood R."/>
            <person name="Simpson S."/>
            <person name="Babiker E."/>
            <person name="Staton M."/>
        </authorList>
    </citation>
    <scope>NUCLEOTIDE SEQUENCE [LARGE SCALE GENOMIC DNA]</scope>
    <source>
        <tissue evidence="8">Leaf</tissue>
    </source>
</reference>
<keyword evidence="9" id="KW-1185">Reference proteome</keyword>
<keyword evidence="5" id="KW-0539">Nucleus</keyword>
<evidence type="ECO:0000259" key="7">
    <source>
        <dbReference type="PROSITE" id="PS50888"/>
    </source>
</evidence>
<proteinExistence type="predicted"/>
<dbReference type="GO" id="GO:0003677">
    <property type="term" value="F:DNA binding"/>
    <property type="evidence" value="ECO:0007669"/>
    <property type="project" value="UniProtKB-KW"/>
</dbReference>
<dbReference type="AlphaFoldDB" id="A0AA38YPQ3"/>
<dbReference type="InterPro" id="IPR031066">
    <property type="entry name" value="bHLH_ALC-like_plant"/>
</dbReference>
<dbReference type="GO" id="GO:0005634">
    <property type="term" value="C:nucleus"/>
    <property type="evidence" value="ECO:0007669"/>
    <property type="project" value="UniProtKB-SubCell"/>
</dbReference>
<dbReference type="FunFam" id="4.10.280.10:FF:000004">
    <property type="entry name" value="Basic helix-loop-helix transcription factor"/>
    <property type="match status" value="1"/>
</dbReference>
<evidence type="ECO:0000256" key="2">
    <source>
        <dbReference type="ARBA" id="ARBA00023015"/>
    </source>
</evidence>
<name>A0AA38YPQ3_VITRO</name>
<dbReference type="Proteomes" id="UP001168098">
    <property type="component" value="Unassembled WGS sequence"/>
</dbReference>
<sequence>MADLYGTNVSSSATALALESEDISAFLHHFLHNQSSSSTTTSTIKAKHAHSFSPALLHPETASAAEVLSPQKDRRRLSRSAILSDSDCRVRSGISTAGSSAVVESSTGINFSDHGAYCPAGMKESAGNTFSSIAAVDSEAITVSRKRRMFSMENSVDDFGCDSEKGPEASDVPSNPALSRPSSKRSRAAEVHNLSEKRRRSRINEKMKALQNLIPNSNKTDKASMLDEAIEYLKQLQLQVQMLTMRNGLSLHPIYLPGALQPTQLPQTGAGFAEGNLLLSNSGTGTLPANQEISMQTTFDLTSQPVAIPTMTNMNNSDTSFGFEHSDQAHYGPFNLTGSSKEICHEEALPEPQGEMNCSRKNSSSGVSS</sequence>
<evidence type="ECO:0000256" key="6">
    <source>
        <dbReference type="SAM" id="MobiDB-lite"/>
    </source>
</evidence>
<dbReference type="Pfam" id="PF00010">
    <property type="entry name" value="HLH"/>
    <property type="match status" value="1"/>
</dbReference>
<evidence type="ECO:0000313" key="9">
    <source>
        <dbReference type="Proteomes" id="UP001168098"/>
    </source>
</evidence>
<dbReference type="InterPro" id="IPR047265">
    <property type="entry name" value="PIF1-like_bHLH"/>
</dbReference>
<dbReference type="SMART" id="SM00353">
    <property type="entry name" value="HLH"/>
    <property type="match status" value="1"/>
</dbReference>
<protein>
    <recommendedName>
        <fullName evidence="7">BHLH domain-containing protein</fullName>
    </recommendedName>
</protein>
<evidence type="ECO:0000256" key="1">
    <source>
        <dbReference type="ARBA" id="ARBA00004123"/>
    </source>
</evidence>
<dbReference type="InterPro" id="IPR036638">
    <property type="entry name" value="HLH_DNA-bd_sf"/>
</dbReference>
<evidence type="ECO:0000256" key="4">
    <source>
        <dbReference type="ARBA" id="ARBA00023163"/>
    </source>
</evidence>
<feature type="compositionally biased region" description="Basic and acidic residues" evidence="6">
    <location>
        <begin position="187"/>
        <end position="201"/>
    </location>
</feature>
<comment type="subcellular location">
    <subcellularLocation>
        <location evidence="1">Nucleus</location>
    </subcellularLocation>
</comment>
<feature type="region of interest" description="Disordered" evidence="6">
    <location>
        <begin position="158"/>
        <end position="201"/>
    </location>
</feature>
<dbReference type="GO" id="GO:0046983">
    <property type="term" value="F:protein dimerization activity"/>
    <property type="evidence" value="ECO:0007669"/>
    <property type="project" value="InterPro"/>
</dbReference>
<feature type="region of interest" description="Disordered" evidence="6">
    <location>
        <begin position="347"/>
        <end position="369"/>
    </location>
</feature>
<dbReference type="CDD" id="cd11445">
    <property type="entry name" value="bHLH_AtPIF_like"/>
    <property type="match status" value="1"/>
</dbReference>
<feature type="compositionally biased region" description="Polar residues" evidence="6">
    <location>
        <begin position="172"/>
        <end position="181"/>
    </location>
</feature>
<dbReference type="SUPFAM" id="SSF47459">
    <property type="entry name" value="HLH, helix-loop-helix DNA-binding domain"/>
    <property type="match status" value="1"/>
</dbReference>
<keyword evidence="2" id="KW-0805">Transcription regulation</keyword>
<feature type="compositionally biased region" description="Polar residues" evidence="6">
    <location>
        <begin position="359"/>
        <end position="369"/>
    </location>
</feature>
<dbReference type="PANTHER" id="PTHR45855">
    <property type="entry name" value="TRANSCRIPTION FACTOR PIF1-RELATED"/>
    <property type="match status" value="1"/>
</dbReference>
<accession>A0AA38YPQ3</accession>
<dbReference type="InterPro" id="IPR011598">
    <property type="entry name" value="bHLH_dom"/>
</dbReference>
<dbReference type="EMBL" id="JARBHA010000018">
    <property type="protein sequence ID" value="KAJ9674371.1"/>
    <property type="molecule type" value="Genomic_DNA"/>
</dbReference>
<dbReference type="PROSITE" id="PS50888">
    <property type="entry name" value="BHLH"/>
    <property type="match status" value="1"/>
</dbReference>
<comment type="caution">
    <text evidence="8">The sequence shown here is derived from an EMBL/GenBank/DDBJ whole genome shotgun (WGS) entry which is preliminary data.</text>
</comment>
<feature type="domain" description="BHLH" evidence="7">
    <location>
        <begin position="187"/>
        <end position="236"/>
    </location>
</feature>
<gene>
    <name evidence="8" type="ORF">PVL29_023741</name>
</gene>
<dbReference type="PANTHER" id="PTHR45855:SF6">
    <property type="entry name" value="TRANSCRIPTION FACTOR ALC"/>
    <property type="match status" value="1"/>
</dbReference>
<keyword evidence="4" id="KW-0804">Transcription</keyword>
<evidence type="ECO:0000256" key="3">
    <source>
        <dbReference type="ARBA" id="ARBA00023125"/>
    </source>
</evidence>
<keyword evidence="3" id="KW-0238">DNA-binding</keyword>
<evidence type="ECO:0000313" key="8">
    <source>
        <dbReference type="EMBL" id="KAJ9674371.1"/>
    </source>
</evidence>
<dbReference type="Gene3D" id="4.10.280.10">
    <property type="entry name" value="Helix-loop-helix DNA-binding domain"/>
    <property type="match status" value="1"/>
</dbReference>
<organism evidence="8 9">
    <name type="scientific">Vitis rotundifolia</name>
    <name type="common">Muscadine grape</name>
    <dbReference type="NCBI Taxonomy" id="103349"/>
    <lineage>
        <taxon>Eukaryota</taxon>
        <taxon>Viridiplantae</taxon>
        <taxon>Streptophyta</taxon>
        <taxon>Embryophyta</taxon>
        <taxon>Tracheophyta</taxon>
        <taxon>Spermatophyta</taxon>
        <taxon>Magnoliopsida</taxon>
        <taxon>eudicotyledons</taxon>
        <taxon>Gunneridae</taxon>
        <taxon>Pentapetalae</taxon>
        <taxon>rosids</taxon>
        <taxon>Vitales</taxon>
        <taxon>Vitaceae</taxon>
        <taxon>Viteae</taxon>
        <taxon>Vitis</taxon>
    </lineage>
</organism>